<dbReference type="STRING" id="1445510.YC6258_02403"/>
<dbReference type="PROSITE" id="PS51219">
    <property type="entry name" value="DPCK"/>
    <property type="match status" value="1"/>
</dbReference>
<dbReference type="Proteomes" id="UP000032266">
    <property type="component" value="Chromosome"/>
</dbReference>
<dbReference type="Gene3D" id="3.40.50.300">
    <property type="entry name" value="P-loop containing nucleotide triphosphate hydrolases"/>
    <property type="match status" value="1"/>
</dbReference>
<reference evidence="7 8" key="1">
    <citation type="submission" date="2014-01" db="EMBL/GenBank/DDBJ databases">
        <title>Full genme sequencing of cellulolytic bacterium Gynuella sunshinyii YC6258T gen. nov., sp. nov.</title>
        <authorList>
            <person name="Khan H."/>
            <person name="Chung E.J."/>
            <person name="Chung Y.R."/>
        </authorList>
    </citation>
    <scope>NUCLEOTIDE SEQUENCE [LARGE SCALE GENOMIC DNA]</scope>
    <source>
        <strain evidence="7 8">YC6258</strain>
    </source>
</reference>
<evidence type="ECO:0000256" key="2">
    <source>
        <dbReference type="ARBA" id="ARBA00022741"/>
    </source>
</evidence>
<evidence type="ECO:0000313" key="8">
    <source>
        <dbReference type="Proteomes" id="UP000032266"/>
    </source>
</evidence>
<dbReference type="KEGG" id="gsn:YC6258_02403"/>
<dbReference type="EC" id="2.7.1.24" evidence="5 6"/>
<evidence type="ECO:0000256" key="3">
    <source>
        <dbReference type="ARBA" id="ARBA00022840"/>
    </source>
</evidence>
<keyword evidence="5 7" id="KW-0808">Transferase</keyword>
<comment type="subcellular location">
    <subcellularLocation>
        <location evidence="5">Cytoplasm</location>
    </subcellularLocation>
</comment>
<organism evidence="7 8">
    <name type="scientific">Gynuella sunshinyii YC6258</name>
    <dbReference type="NCBI Taxonomy" id="1445510"/>
    <lineage>
        <taxon>Bacteria</taxon>
        <taxon>Pseudomonadati</taxon>
        <taxon>Pseudomonadota</taxon>
        <taxon>Gammaproteobacteria</taxon>
        <taxon>Oceanospirillales</taxon>
        <taxon>Saccharospirillaceae</taxon>
        <taxon>Gynuella</taxon>
    </lineage>
</organism>
<dbReference type="GO" id="GO:0005737">
    <property type="term" value="C:cytoplasm"/>
    <property type="evidence" value="ECO:0007669"/>
    <property type="project" value="UniProtKB-SubCell"/>
</dbReference>
<sequence length="199" mass="22120">MIVGLGGGIASGKTEASTYLQEQYQFNMIDTDVLAREVVMPGQKAYQEIVSHFGNGILLADGSLDRSKLRELIFSDVAEKTWLESVTHPAIRSLMQEKIKAAPKNAVTLLVSPLLYESEQYKLCYRNILIIAPVKIRTQRAVSRDSSSVDIVNSIINQQMPDEQKLEIADFIITNDSTITAFHHKLDAIAQTLLELAKS</sequence>
<keyword evidence="5 7" id="KW-0418">Kinase</keyword>
<dbReference type="InterPro" id="IPR001977">
    <property type="entry name" value="Depp_CoAkinase"/>
</dbReference>
<dbReference type="GO" id="GO:0004140">
    <property type="term" value="F:dephospho-CoA kinase activity"/>
    <property type="evidence" value="ECO:0007669"/>
    <property type="project" value="UniProtKB-UniRule"/>
</dbReference>
<evidence type="ECO:0000313" key="7">
    <source>
        <dbReference type="EMBL" id="AJQ94441.1"/>
    </source>
</evidence>
<dbReference type="PANTHER" id="PTHR10695:SF46">
    <property type="entry name" value="BIFUNCTIONAL COENZYME A SYNTHASE-RELATED"/>
    <property type="match status" value="1"/>
</dbReference>
<gene>
    <name evidence="5" type="primary">coaE</name>
    <name evidence="7" type="ORF">YC6258_02403</name>
</gene>
<dbReference type="SUPFAM" id="SSF52540">
    <property type="entry name" value="P-loop containing nucleoside triphosphate hydrolases"/>
    <property type="match status" value="1"/>
</dbReference>
<evidence type="ECO:0000256" key="1">
    <source>
        <dbReference type="ARBA" id="ARBA00009018"/>
    </source>
</evidence>
<dbReference type="GO" id="GO:0015937">
    <property type="term" value="P:coenzyme A biosynthetic process"/>
    <property type="evidence" value="ECO:0007669"/>
    <property type="project" value="UniProtKB-UniRule"/>
</dbReference>
<dbReference type="Pfam" id="PF01121">
    <property type="entry name" value="CoaE"/>
    <property type="match status" value="1"/>
</dbReference>
<dbReference type="UniPathway" id="UPA00241">
    <property type="reaction ID" value="UER00356"/>
</dbReference>
<dbReference type="HAMAP" id="MF_00376">
    <property type="entry name" value="Dephospho_CoA_kinase"/>
    <property type="match status" value="1"/>
</dbReference>
<dbReference type="RefSeq" id="WP_044616968.1">
    <property type="nucleotide sequence ID" value="NZ_CP007142.1"/>
</dbReference>
<evidence type="ECO:0000256" key="6">
    <source>
        <dbReference type="NCBIfam" id="TIGR00152"/>
    </source>
</evidence>
<dbReference type="InterPro" id="IPR027417">
    <property type="entry name" value="P-loop_NTPase"/>
</dbReference>
<dbReference type="CDD" id="cd02022">
    <property type="entry name" value="DPCK"/>
    <property type="match status" value="1"/>
</dbReference>
<feature type="binding site" evidence="5">
    <location>
        <begin position="10"/>
        <end position="15"/>
    </location>
    <ligand>
        <name>ATP</name>
        <dbReference type="ChEBI" id="CHEBI:30616"/>
    </ligand>
</feature>
<keyword evidence="4 5" id="KW-0173">Coenzyme A biosynthesis</keyword>
<dbReference type="GO" id="GO:0005524">
    <property type="term" value="F:ATP binding"/>
    <property type="evidence" value="ECO:0007669"/>
    <property type="project" value="UniProtKB-UniRule"/>
</dbReference>
<evidence type="ECO:0000256" key="4">
    <source>
        <dbReference type="ARBA" id="ARBA00022993"/>
    </source>
</evidence>
<keyword evidence="2 5" id="KW-0547">Nucleotide-binding</keyword>
<keyword evidence="8" id="KW-1185">Reference proteome</keyword>
<comment type="similarity">
    <text evidence="1 5">Belongs to the CoaE family.</text>
</comment>
<dbReference type="PATRIC" id="fig|1445510.3.peg.2359"/>
<comment type="pathway">
    <text evidence="5">Cofactor biosynthesis; coenzyme A biosynthesis; CoA from (R)-pantothenate: step 5/5.</text>
</comment>
<proteinExistence type="inferred from homology"/>
<comment type="function">
    <text evidence="5">Catalyzes the phosphorylation of the 3'-hydroxyl group of dephosphocoenzyme A to form coenzyme A.</text>
</comment>
<dbReference type="PANTHER" id="PTHR10695">
    <property type="entry name" value="DEPHOSPHO-COA KINASE-RELATED"/>
    <property type="match status" value="1"/>
</dbReference>
<name>A0A0C5VJH4_9GAMM</name>
<keyword evidence="3 5" id="KW-0067">ATP-binding</keyword>
<evidence type="ECO:0000256" key="5">
    <source>
        <dbReference type="HAMAP-Rule" id="MF_00376"/>
    </source>
</evidence>
<accession>A0A0C5VJH4</accession>
<dbReference type="AlphaFoldDB" id="A0A0C5VJH4"/>
<comment type="catalytic activity">
    <reaction evidence="5">
        <text>3'-dephospho-CoA + ATP = ADP + CoA + H(+)</text>
        <dbReference type="Rhea" id="RHEA:18245"/>
        <dbReference type="ChEBI" id="CHEBI:15378"/>
        <dbReference type="ChEBI" id="CHEBI:30616"/>
        <dbReference type="ChEBI" id="CHEBI:57287"/>
        <dbReference type="ChEBI" id="CHEBI:57328"/>
        <dbReference type="ChEBI" id="CHEBI:456216"/>
        <dbReference type="EC" id="2.7.1.24"/>
    </reaction>
</comment>
<protein>
    <recommendedName>
        <fullName evidence="5 6">Dephospho-CoA kinase</fullName>
        <ecNumber evidence="5 6">2.7.1.24</ecNumber>
    </recommendedName>
    <alternativeName>
        <fullName evidence="5">Dephosphocoenzyme A kinase</fullName>
    </alternativeName>
</protein>
<dbReference type="EMBL" id="CP007142">
    <property type="protein sequence ID" value="AJQ94441.1"/>
    <property type="molecule type" value="Genomic_DNA"/>
</dbReference>
<keyword evidence="5" id="KW-0963">Cytoplasm</keyword>
<dbReference type="HOGENOM" id="CLU_057180_0_0_6"/>
<dbReference type="NCBIfam" id="TIGR00152">
    <property type="entry name" value="dephospho-CoA kinase"/>
    <property type="match status" value="1"/>
</dbReference>